<dbReference type="AlphaFoldDB" id="A0A9D5BTY0"/>
<keyword evidence="3" id="KW-0813">Transport</keyword>
<comment type="subcellular location">
    <subcellularLocation>
        <location evidence="1">Membrane</location>
        <topology evidence="1">Single-pass membrane protein</topology>
    </subcellularLocation>
</comment>
<evidence type="ECO:0000256" key="8">
    <source>
        <dbReference type="SAM" id="MobiDB-lite"/>
    </source>
</evidence>
<dbReference type="GO" id="GO:0080143">
    <property type="term" value="P:regulation of amino acid export"/>
    <property type="evidence" value="ECO:0007669"/>
    <property type="project" value="InterPro"/>
</dbReference>
<evidence type="ECO:0000256" key="5">
    <source>
        <dbReference type="ARBA" id="ARBA00022970"/>
    </source>
</evidence>
<dbReference type="PANTHER" id="PTHR33228">
    <property type="entry name" value="PROTEIN GLUTAMINE DUMPER 4-RELATED"/>
    <property type="match status" value="1"/>
</dbReference>
<evidence type="ECO:0000256" key="2">
    <source>
        <dbReference type="ARBA" id="ARBA00009977"/>
    </source>
</evidence>
<evidence type="ECO:0000256" key="9">
    <source>
        <dbReference type="SAM" id="Phobius"/>
    </source>
</evidence>
<keyword evidence="6 9" id="KW-1133">Transmembrane helix</keyword>
<dbReference type="InterPro" id="IPR040359">
    <property type="entry name" value="GDU"/>
</dbReference>
<organism evidence="10 11">
    <name type="scientific">Dioscorea zingiberensis</name>
    <dbReference type="NCBI Taxonomy" id="325984"/>
    <lineage>
        <taxon>Eukaryota</taxon>
        <taxon>Viridiplantae</taxon>
        <taxon>Streptophyta</taxon>
        <taxon>Embryophyta</taxon>
        <taxon>Tracheophyta</taxon>
        <taxon>Spermatophyta</taxon>
        <taxon>Magnoliopsida</taxon>
        <taxon>Liliopsida</taxon>
        <taxon>Dioscoreales</taxon>
        <taxon>Dioscoreaceae</taxon>
        <taxon>Dioscorea</taxon>
    </lineage>
</organism>
<gene>
    <name evidence="10" type="ORF">J5N97_001378</name>
</gene>
<keyword evidence="11" id="KW-1185">Reference proteome</keyword>
<dbReference type="Proteomes" id="UP001085076">
    <property type="component" value="Unassembled WGS sequence"/>
</dbReference>
<sequence>MRPLSTPSSSSFHVWSSPIPYLFIGLGTMMVLIAGALIILACSHRKSSGEDETSSSSSSSSKEKHVISPLDMEPRVVVIMAGNLKPTCLALPLPLHQQSV</sequence>
<feature type="region of interest" description="Disordered" evidence="8">
    <location>
        <begin position="47"/>
        <end position="68"/>
    </location>
</feature>
<evidence type="ECO:0000256" key="1">
    <source>
        <dbReference type="ARBA" id="ARBA00004167"/>
    </source>
</evidence>
<proteinExistence type="inferred from homology"/>
<dbReference type="EMBL" id="JAGGNH010000062">
    <property type="protein sequence ID" value="KAJ0960729.1"/>
    <property type="molecule type" value="Genomic_DNA"/>
</dbReference>
<evidence type="ECO:0000313" key="10">
    <source>
        <dbReference type="EMBL" id="KAJ0960729.1"/>
    </source>
</evidence>
<dbReference type="GO" id="GO:0006865">
    <property type="term" value="P:amino acid transport"/>
    <property type="evidence" value="ECO:0007669"/>
    <property type="project" value="UniProtKB-KW"/>
</dbReference>
<comment type="caution">
    <text evidence="10">The sequence shown here is derived from an EMBL/GenBank/DDBJ whole genome shotgun (WGS) entry which is preliminary data.</text>
</comment>
<dbReference type="OrthoDB" id="770444at2759"/>
<keyword evidence="7 9" id="KW-0472">Membrane</keyword>
<reference evidence="10 11" key="1">
    <citation type="journal article" date="2022" name="Hortic Res">
        <title>The genome of Dioscorea zingiberensis sheds light on the biosynthesis, origin and evolution of the medicinally important diosgenin saponins.</title>
        <authorList>
            <person name="Li Y."/>
            <person name="Tan C."/>
            <person name="Li Z."/>
            <person name="Guo J."/>
            <person name="Li S."/>
            <person name="Chen X."/>
            <person name="Wang C."/>
            <person name="Dai X."/>
            <person name="Yang H."/>
            <person name="Song W."/>
            <person name="Hou L."/>
            <person name="Xu J."/>
            <person name="Tong Z."/>
            <person name="Xu A."/>
            <person name="Yuan X."/>
            <person name="Wang W."/>
            <person name="Yang Q."/>
            <person name="Chen L."/>
            <person name="Sun Z."/>
            <person name="Wang K."/>
            <person name="Pan B."/>
            <person name="Chen J."/>
            <person name="Bao Y."/>
            <person name="Liu F."/>
            <person name="Qi X."/>
            <person name="Gang D.R."/>
            <person name="Wen J."/>
            <person name="Li J."/>
        </authorList>
    </citation>
    <scope>NUCLEOTIDE SEQUENCE [LARGE SCALE GENOMIC DNA]</scope>
    <source>
        <strain evidence="10">Dzin_1.0</strain>
    </source>
</reference>
<evidence type="ECO:0000256" key="4">
    <source>
        <dbReference type="ARBA" id="ARBA00022692"/>
    </source>
</evidence>
<protein>
    <submittedName>
        <fullName evidence="10">Uncharacterized protein</fullName>
    </submittedName>
</protein>
<name>A0A9D5BTY0_9LILI</name>
<feature type="transmembrane region" description="Helical" evidence="9">
    <location>
        <begin position="20"/>
        <end position="42"/>
    </location>
</feature>
<evidence type="ECO:0000313" key="11">
    <source>
        <dbReference type="Proteomes" id="UP001085076"/>
    </source>
</evidence>
<dbReference type="PANTHER" id="PTHR33228:SF49">
    <property type="entry name" value="PROTEIN GLUTAMINE DUMPER 5"/>
    <property type="match status" value="1"/>
</dbReference>
<evidence type="ECO:0000256" key="3">
    <source>
        <dbReference type="ARBA" id="ARBA00022448"/>
    </source>
</evidence>
<comment type="similarity">
    <text evidence="2">Belongs to the GLUTAMINE DUMPER 1 (TC 9.B.60) family.</text>
</comment>
<evidence type="ECO:0000256" key="7">
    <source>
        <dbReference type="ARBA" id="ARBA00023136"/>
    </source>
</evidence>
<keyword evidence="5" id="KW-0029">Amino-acid transport</keyword>
<evidence type="ECO:0000256" key="6">
    <source>
        <dbReference type="ARBA" id="ARBA00022989"/>
    </source>
</evidence>
<accession>A0A9D5BTY0</accession>
<keyword evidence="4 9" id="KW-0812">Transmembrane</keyword>
<dbReference type="GO" id="GO:0016020">
    <property type="term" value="C:membrane"/>
    <property type="evidence" value="ECO:0007669"/>
    <property type="project" value="UniProtKB-SubCell"/>
</dbReference>